<accession>A0ACC1LQA9</accession>
<dbReference type="Proteomes" id="UP001140096">
    <property type="component" value="Unassembled WGS sequence"/>
</dbReference>
<dbReference type="EMBL" id="JANBUP010000142">
    <property type="protein sequence ID" value="KAJ2812878.1"/>
    <property type="molecule type" value="Genomic_DNA"/>
</dbReference>
<proteinExistence type="predicted"/>
<organism evidence="1 2">
    <name type="scientific">Coemansia furcata</name>
    <dbReference type="NCBI Taxonomy" id="417177"/>
    <lineage>
        <taxon>Eukaryota</taxon>
        <taxon>Fungi</taxon>
        <taxon>Fungi incertae sedis</taxon>
        <taxon>Zoopagomycota</taxon>
        <taxon>Kickxellomycotina</taxon>
        <taxon>Kickxellomycetes</taxon>
        <taxon>Kickxellales</taxon>
        <taxon>Kickxellaceae</taxon>
        <taxon>Coemansia</taxon>
    </lineage>
</organism>
<comment type="caution">
    <text evidence="1">The sequence shown here is derived from an EMBL/GenBank/DDBJ whole genome shotgun (WGS) entry which is preliminary data.</text>
</comment>
<protein>
    <submittedName>
        <fullName evidence="1">Uncharacterized protein</fullName>
    </submittedName>
</protein>
<reference evidence="1" key="1">
    <citation type="submission" date="2022-07" db="EMBL/GenBank/DDBJ databases">
        <title>Phylogenomic reconstructions and comparative analyses of Kickxellomycotina fungi.</title>
        <authorList>
            <person name="Reynolds N.K."/>
            <person name="Stajich J.E."/>
            <person name="Barry K."/>
            <person name="Grigoriev I.V."/>
            <person name="Crous P."/>
            <person name="Smith M.E."/>
        </authorList>
    </citation>
    <scope>NUCLEOTIDE SEQUENCE</scope>
    <source>
        <strain evidence="1">CBS 102833</strain>
    </source>
</reference>
<keyword evidence="2" id="KW-1185">Reference proteome</keyword>
<gene>
    <name evidence="1" type="ORF">H4S07_001084</name>
</gene>
<sequence>MEALTCEAEESAERLRDKLRHRSRDRFQRQVRQVCQPEYGMIAEAMSIAIEYVYAAKEFVDVDCGALLDVSASLADKLRNLMLISGILHNSSAQVANIWWLRQAFEERLDEIFAELAAVYKAIEARRKAEHFRKQVLAVLAV</sequence>
<name>A0ACC1LQA9_9FUNG</name>
<evidence type="ECO:0000313" key="2">
    <source>
        <dbReference type="Proteomes" id="UP001140096"/>
    </source>
</evidence>
<evidence type="ECO:0000313" key="1">
    <source>
        <dbReference type="EMBL" id="KAJ2812878.1"/>
    </source>
</evidence>